<keyword evidence="3" id="KW-0805">Transcription regulation</keyword>
<keyword evidence="5" id="KW-0804">Transcription</keyword>
<dbReference type="InterPro" id="IPR032710">
    <property type="entry name" value="NTF2-like_dom_sf"/>
</dbReference>
<protein>
    <submittedName>
        <fullName evidence="8">RNA polymerase sigma-70 factor</fullName>
    </submittedName>
</protein>
<evidence type="ECO:0000256" key="2">
    <source>
        <dbReference type="ARBA" id="ARBA00011344"/>
    </source>
</evidence>
<organism evidence="8 9">
    <name type="scientific">Kribbella alba</name>
    <dbReference type="NCBI Taxonomy" id="190197"/>
    <lineage>
        <taxon>Bacteria</taxon>
        <taxon>Bacillati</taxon>
        <taxon>Actinomycetota</taxon>
        <taxon>Actinomycetes</taxon>
        <taxon>Propionibacteriales</taxon>
        <taxon>Kribbellaceae</taxon>
        <taxon>Kribbella</taxon>
    </lineage>
</organism>
<dbReference type="InterPro" id="IPR014284">
    <property type="entry name" value="RNA_pol_sigma-70_dom"/>
</dbReference>
<feature type="domain" description="RNA polymerase sigma factor 70 region 4 type 2" evidence="7">
    <location>
        <begin position="111"/>
        <end position="161"/>
    </location>
</feature>
<sequence length="304" mass="33486">MNPEEELAAEFDEHRPVLVGAAYRVAGSVVDAEDVVQETWLRWAAADRAEVRDVRAYLIRITTRLALNRLRQQKSRREQYVGPWLPEPLASTPAEEDPAAVAEVADSVSMAMLVVLETLSPLERATFVLREVFDLPFSEIAGTLGRSESAVRQLAHRAREHVHARQPRHQVDKARHTEVTSQFLAAAWSGDFDQVVSLLAPDVVLVSDGGGKRQAALRPLHGAEKIARWIIGNATGPGAAGFETQLAELNGEQAFIAYSGDEVDTVGYLELDEDGRIYEIYVIRNPDKLTAIPPRTANTHQPGS</sequence>
<comment type="caution">
    <text evidence="8">The sequence shown here is derived from an EMBL/GenBank/DDBJ whole genome shotgun (WGS) entry which is preliminary data.</text>
</comment>
<dbReference type="InterPro" id="IPR014303">
    <property type="entry name" value="RNA_pol_sigma-70_ECF"/>
</dbReference>
<dbReference type="Gene3D" id="3.10.450.50">
    <property type="match status" value="1"/>
</dbReference>
<dbReference type="RefSeq" id="WP_344115140.1">
    <property type="nucleotide sequence ID" value="NZ_BAAANE010000010.1"/>
</dbReference>
<accession>A0ABN2FQ29</accession>
<dbReference type="PANTHER" id="PTHR30173:SF36">
    <property type="entry name" value="ECF RNA POLYMERASE SIGMA FACTOR SIGJ"/>
    <property type="match status" value="1"/>
</dbReference>
<reference evidence="8 9" key="1">
    <citation type="journal article" date="2019" name="Int. J. Syst. Evol. Microbiol.">
        <title>The Global Catalogue of Microorganisms (GCM) 10K type strain sequencing project: providing services to taxonomists for standard genome sequencing and annotation.</title>
        <authorList>
            <consortium name="The Broad Institute Genomics Platform"/>
            <consortium name="The Broad Institute Genome Sequencing Center for Infectious Disease"/>
            <person name="Wu L."/>
            <person name="Ma J."/>
        </authorList>
    </citation>
    <scope>NUCLEOTIDE SEQUENCE [LARGE SCALE GENOMIC DNA]</scope>
    <source>
        <strain evidence="8 9">JCM 14306</strain>
    </source>
</reference>
<keyword evidence="9" id="KW-1185">Reference proteome</keyword>
<dbReference type="SUPFAM" id="SSF88659">
    <property type="entry name" value="Sigma3 and sigma4 domains of RNA polymerase sigma factors"/>
    <property type="match status" value="1"/>
</dbReference>
<dbReference type="NCBIfam" id="TIGR02937">
    <property type="entry name" value="sigma70-ECF"/>
    <property type="match status" value="1"/>
</dbReference>
<comment type="similarity">
    <text evidence="1">Belongs to the sigma-70 factor family. ECF subfamily.</text>
</comment>
<dbReference type="Pfam" id="PF04542">
    <property type="entry name" value="Sigma70_r2"/>
    <property type="match status" value="1"/>
</dbReference>
<comment type="subunit">
    <text evidence="2">Interacts transiently with the RNA polymerase catalytic core formed by RpoA, RpoB, RpoC and RpoZ (2 alpha, 1 beta, 1 beta' and 1 omega subunit) to form the RNA polymerase holoenzyme that can initiate transcription.</text>
</comment>
<name>A0ABN2FQ29_9ACTN</name>
<evidence type="ECO:0000313" key="8">
    <source>
        <dbReference type="EMBL" id="GAA1655443.1"/>
    </source>
</evidence>
<dbReference type="SUPFAM" id="SSF54427">
    <property type="entry name" value="NTF2-like"/>
    <property type="match status" value="1"/>
</dbReference>
<proteinExistence type="inferred from homology"/>
<dbReference type="CDD" id="cd06171">
    <property type="entry name" value="Sigma70_r4"/>
    <property type="match status" value="1"/>
</dbReference>
<dbReference type="Pfam" id="PF08281">
    <property type="entry name" value="Sigma70_r4_2"/>
    <property type="match status" value="1"/>
</dbReference>
<evidence type="ECO:0000256" key="5">
    <source>
        <dbReference type="ARBA" id="ARBA00023163"/>
    </source>
</evidence>
<dbReference type="InterPro" id="IPR052704">
    <property type="entry name" value="ECF_Sigma-70_Domain"/>
</dbReference>
<evidence type="ECO:0000256" key="3">
    <source>
        <dbReference type="ARBA" id="ARBA00023015"/>
    </source>
</evidence>
<evidence type="ECO:0000313" key="9">
    <source>
        <dbReference type="Proteomes" id="UP001501319"/>
    </source>
</evidence>
<evidence type="ECO:0000256" key="1">
    <source>
        <dbReference type="ARBA" id="ARBA00010641"/>
    </source>
</evidence>
<dbReference type="InterPro" id="IPR013325">
    <property type="entry name" value="RNA_pol_sigma_r2"/>
</dbReference>
<dbReference type="Gene3D" id="1.10.10.10">
    <property type="entry name" value="Winged helix-like DNA-binding domain superfamily/Winged helix DNA-binding domain"/>
    <property type="match status" value="1"/>
</dbReference>
<dbReference type="InterPro" id="IPR007627">
    <property type="entry name" value="RNA_pol_sigma70_r2"/>
</dbReference>
<dbReference type="InterPro" id="IPR013249">
    <property type="entry name" value="RNA_pol_sigma70_r4_t2"/>
</dbReference>
<dbReference type="Gene3D" id="1.10.1740.10">
    <property type="match status" value="1"/>
</dbReference>
<dbReference type="EMBL" id="BAAANE010000010">
    <property type="protein sequence ID" value="GAA1655443.1"/>
    <property type="molecule type" value="Genomic_DNA"/>
</dbReference>
<dbReference type="NCBIfam" id="TIGR02957">
    <property type="entry name" value="SigX4"/>
    <property type="match status" value="1"/>
</dbReference>
<dbReference type="SUPFAM" id="SSF88946">
    <property type="entry name" value="Sigma2 domain of RNA polymerase sigma factors"/>
    <property type="match status" value="1"/>
</dbReference>
<dbReference type="InterPro" id="IPR036388">
    <property type="entry name" value="WH-like_DNA-bd_sf"/>
</dbReference>
<evidence type="ECO:0000259" key="7">
    <source>
        <dbReference type="Pfam" id="PF08281"/>
    </source>
</evidence>
<dbReference type="PANTHER" id="PTHR30173">
    <property type="entry name" value="SIGMA 19 FACTOR"/>
    <property type="match status" value="1"/>
</dbReference>
<gene>
    <name evidence="8" type="ORF">GCM10009744_54900</name>
</gene>
<evidence type="ECO:0000259" key="6">
    <source>
        <dbReference type="Pfam" id="PF04542"/>
    </source>
</evidence>
<feature type="domain" description="RNA polymerase sigma-70 region 2" evidence="6">
    <location>
        <begin position="11"/>
        <end position="75"/>
    </location>
</feature>
<evidence type="ECO:0000256" key="4">
    <source>
        <dbReference type="ARBA" id="ARBA00023082"/>
    </source>
</evidence>
<keyword evidence="4" id="KW-0731">Sigma factor</keyword>
<dbReference type="InterPro" id="IPR013324">
    <property type="entry name" value="RNA_pol_sigma_r3/r4-like"/>
</dbReference>
<dbReference type="Proteomes" id="UP001501319">
    <property type="component" value="Unassembled WGS sequence"/>
</dbReference>
<dbReference type="NCBIfam" id="NF007214">
    <property type="entry name" value="PRK09636.1"/>
    <property type="match status" value="1"/>
</dbReference>